<evidence type="ECO:0000313" key="1">
    <source>
        <dbReference type="EMBL" id="MQW03758.1"/>
    </source>
</evidence>
<proteinExistence type="predicted"/>
<organism evidence="1">
    <name type="scientific">Rhizobium meliloti</name>
    <name type="common">Ensifer meliloti</name>
    <name type="synonym">Sinorhizobium meliloti</name>
    <dbReference type="NCBI Taxonomy" id="382"/>
    <lineage>
        <taxon>Bacteria</taxon>
        <taxon>Pseudomonadati</taxon>
        <taxon>Pseudomonadota</taxon>
        <taxon>Alphaproteobacteria</taxon>
        <taxon>Hyphomicrobiales</taxon>
        <taxon>Rhizobiaceae</taxon>
        <taxon>Sinorhizobium/Ensifer group</taxon>
        <taxon>Sinorhizobium</taxon>
    </lineage>
</organism>
<protein>
    <submittedName>
        <fullName evidence="1">Hemin receptor</fullName>
    </submittedName>
</protein>
<gene>
    <name evidence="1" type="ORF">GHK45_08055</name>
</gene>
<comment type="caution">
    <text evidence="1">The sequence shown here is derived from an EMBL/GenBank/DDBJ whole genome shotgun (WGS) entry which is preliminary data.</text>
</comment>
<dbReference type="EMBL" id="WISP01000064">
    <property type="protein sequence ID" value="MQW03758.1"/>
    <property type="molecule type" value="Genomic_DNA"/>
</dbReference>
<dbReference type="RefSeq" id="WP_127541823.1">
    <property type="nucleotide sequence ID" value="NZ_CP136291.1"/>
</dbReference>
<reference evidence="1" key="1">
    <citation type="journal article" date="2013" name="Genome Biol.">
        <title>Comparative genomics of the core and accessory genomes of 48 Sinorhizobium strains comprising five genospecies.</title>
        <authorList>
            <person name="Sugawara M."/>
            <person name="Epstein B."/>
            <person name="Badgley B.D."/>
            <person name="Unno T."/>
            <person name="Xu L."/>
            <person name="Reese J."/>
            <person name="Gyaneshwar P."/>
            <person name="Denny R."/>
            <person name="Mudge J."/>
            <person name="Bharti A.K."/>
            <person name="Farmer A.D."/>
            <person name="May G.D."/>
            <person name="Woodward J.E."/>
            <person name="Medigue C."/>
            <person name="Vallenet D."/>
            <person name="Lajus A."/>
            <person name="Rouy Z."/>
            <person name="Martinez-Vaz B."/>
            <person name="Tiffin P."/>
            <person name="Young N.D."/>
            <person name="Sadowsky M.J."/>
        </authorList>
    </citation>
    <scope>NUCLEOTIDE SEQUENCE</scope>
    <source>
        <strain evidence="1">M30</strain>
    </source>
</reference>
<keyword evidence="1" id="KW-0675">Receptor</keyword>
<name>A0A6A7ZNV4_RHIML</name>
<dbReference type="AlphaFoldDB" id="A0A6A7ZNV4"/>
<sequence length="131" mass="15035">MRDPAIGPHNGKELELMLQGVKPLALFSAEDNMTPEAVGDVDFEPYVQSGRVLKFSQRLDGDRFETRIYCLPTEEWRAKLMLFIRQHIHDPSFRSVFSADDLHRLDGTLLGYSKDDIEAFIARIRSRRSAP</sequence>
<accession>A0A6A7ZNV4</accession>